<evidence type="ECO:0000256" key="5">
    <source>
        <dbReference type="ARBA" id="ARBA00023136"/>
    </source>
</evidence>
<evidence type="ECO:0000256" key="4">
    <source>
        <dbReference type="ARBA" id="ARBA00022989"/>
    </source>
</evidence>
<organism evidence="8 9">
    <name type="scientific">Pseudomassariella vexata</name>
    <dbReference type="NCBI Taxonomy" id="1141098"/>
    <lineage>
        <taxon>Eukaryota</taxon>
        <taxon>Fungi</taxon>
        <taxon>Dikarya</taxon>
        <taxon>Ascomycota</taxon>
        <taxon>Pezizomycotina</taxon>
        <taxon>Sordariomycetes</taxon>
        <taxon>Xylariomycetidae</taxon>
        <taxon>Amphisphaeriales</taxon>
        <taxon>Pseudomassariaceae</taxon>
        <taxon>Pseudomassariella</taxon>
    </lineage>
</organism>
<keyword evidence="2" id="KW-0813">Transport</keyword>
<dbReference type="GeneID" id="63774004"/>
<evidence type="ECO:0000256" key="2">
    <source>
        <dbReference type="ARBA" id="ARBA00022448"/>
    </source>
</evidence>
<feature type="transmembrane region" description="Helical" evidence="6">
    <location>
        <begin position="156"/>
        <end position="175"/>
    </location>
</feature>
<dbReference type="GO" id="GO:0005886">
    <property type="term" value="C:plasma membrane"/>
    <property type="evidence" value="ECO:0007669"/>
    <property type="project" value="TreeGrafter"/>
</dbReference>
<feature type="transmembrane region" description="Helical" evidence="6">
    <location>
        <begin position="296"/>
        <end position="316"/>
    </location>
</feature>
<dbReference type="InterPro" id="IPR020846">
    <property type="entry name" value="MFS_dom"/>
</dbReference>
<reference evidence="8 9" key="1">
    <citation type="submission" date="2016-07" db="EMBL/GenBank/DDBJ databases">
        <title>Pervasive Adenine N6-methylation of Active Genes in Fungi.</title>
        <authorList>
            <consortium name="DOE Joint Genome Institute"/>
            <person name="Mondo S.J."/>
            <person name="Dannebaum R.O."/>
            <person name="Kuo R.C."/>
            <person name="Labutti K."/>
            <person name="Haridas S."/>
            <person name="Kuo A."/>
            <person name="Salamov A."/>
            <person name="Ahrendt S.R."/>
            <person name="Lipzen A."/>
            <person name="Sullivan W."/>
            <person name="Andreopoulos W.B."/>
            <person name="Clum A."/>
            <person name="Lindquist E."/>
            <person name="Daum C."/>
            <person name="Ramamoorthy G.K."/>
            <person name="Gryganskyi A."/>
            <person name="Culley D."/>
            <person name="Magnuson J.K."/>
            <person name="James T.Y."/>
            <person name="O'Malley M.A."/>
            <person name="Stajich J.E."/>
            <person name="Spatafora J.W."/>
            <person name="Visel A."/>
            <person name="Grigoriev I.V."/>
        </authorList>
    </citation>
    <scope>NUCLEOTIDE SEQUENCE [LARGE SCALE GENOMIC DNA]</scope>
    <source>
        <strain evidence="8 9">CBS 129021</strain>
    </source>
</reference>
<evidence type="ECO:0000313" key="8">
    <source>
        <dbReference type="EMBL" id="ORY55503.1"/>
    </source>
</evidence>
<dbReference type="PANTHER" id="PTHR23501">
    <property type="entry name" value="MAJOR FACILITATOR SUPERFAMILY"/>
    <property type="match status" value="1"/>
</dbReference>
<feature type="transmembrane region" description="Helical" evidence="6">
    <location>
        <begin position="98"/>
        <end position="118"/>
    </location>
</feature>
<sequence>MKEKEDRQRTPADTAVPTAEEEAKHLHGFPLFLLILGLDLVIFLISIDRTIITTAIPFITGEFHSTADIGWYGSAYLMIACGFMPVFGRAFTLFTVKWAYIFCLFMFGLGSLICALAPNSNTLIVGRAVAGFGSAGTIPGSFVVVAEAVPLHTRPIFTAIVGLMFGVGATCGPVLGGVFTDLVNWRWCFWINLPILSLPLTVMLLVFRGRPRQHRDRSVLDRLVSIDFVGSFVLLGAITMLFLALEDTASGADWGSPKVIGLLCAFGVTSGLFFVWQWWKQDGALIPPHIITQRTVAASCLQAFFSYSILVIHAYFLPIWFQAILGETAIMSGVDMIPYVVANALMSLVAGAFVSKVGYFTPPAIVGGAIGTVGCGILTLLHPGISTREWIGYEILVSAGFGLSIQMSFSSVQTVLHPEDIGIGTAAVVAMQSLGGAIFVSVGNSVLLSRIRDISVGEGPSAIPVGPIIQAGATAFRDMVPPSQLPFVLDVINKALTTVFMLAVPLGGLATIAACFMEWKSVRGRVPV</sequence>
<dbReference type="AlphaFoldDB" id="A0A1Y2D8B6"/>
<keyword evidence="9" id="KW-1185">Reference proteome</keyword>
<dbReference type="InParanoid" id="A0A1Y2D8B6"/>
<dbReference type="InterPro" id="IPR011701">
    <property type="entry name" value="MFS"/>
</dbReference>
<dbReference type="SUPFAM" id="SSF103473">
    <property type="entry name" value="MFS general substrate transporter"/>
    <property type="match status" value="1"/>
</dbReference>
<evidence type="ECO:0000259" key="7">
    <source>
        <dbReference type="PROSITE" id="PS50850"/>
    </source>
</evidence>
<comment type="caution">
    <text evidence="8">The sequence shown here is derived from an EMBL/GenBank/DDBJ whole genome shotgun (WGS) entry which is preliminary data.</text>
</comment>
<dbReference type="Pfam" id="PF07690">
    <property type="entry name" value="MFS_1"/>
    <property type="match status" value="1"/>
</dbReference>
<feature type="transmembrane region" description="Helical" evidence="6">
    <location>
        <begin position="124"/>
        <end position="149"/>
    </location>
</feature>
<dbReference type="RefSeq" id="XP_040709650.1">
    <property type="nucleotide sequence ID" value="XM_040857792.1"/>
</dbReference>
<protein>
    <submittedName>
        <fullName evidence="8">Major facilitator superfamily transporter</fullName>
    </submittedName>
</protein>
<feature type="transmembrane region" description="Helical" evidence="6">
    <location>
        <begin position="71"/>
        <end position="91"/>
    </location>
</feature>
<feature type="transmembrane region" description="Helical" evidence="6">
    <location>
        <begin position="421"/>
        <end position="442"/>
    </location>
</feature>
<feature type="transmembrane region" description="Helical" evidence="6">
    <location>
        <begin position="391"/>
        <end position="409"/>
    </location>
</feature>
<evidence type="ECO:0000313" key="9">
    <source>
        <dbReference type="Proteomes" id="UP000193689"/>
    </source>
</evidence>
<feature type="transmembrane region" description="Helical" evidence="6">
    <location>
        <begin position="495"/>
        <end position="516"/>
    </location>
</feature>
<feature type="transmembrane region" description="Helical" evidence="6">
    <location>
        <begin position="187"/>
        <end position="207"/>
    </location>
</feature>
<dbReference type="PROSITE" id="PS50850">
    <property type="entry name" value="MFS"/>
    <property type="match status" value="1"/>
</dbReference>
<dbReference type="FunCoup" id="A0A1Y2D8B6">
    <property type="interactions" value="66"/>
</dbReference>
<dbReference type="InterPro" id="IPR036259">
    <property type="entry name" value="MFS_trans_sf"/>
</dbReference>
<feature type="transmembrane region" description="Helical" evidence="6">
    <location>
        <begin position="366"/>
        <end position="385"/>
    </location>
</feature>
<name>A0A1Y2D8B6_9PEZI</name>
<feature type="transmembrane region" description="Helical" evidence="6">
    <location>
        <begin position="257"/>
        <end position="276"/>
    </location>
</feature>
<feature type="domain" description="Major facilitator superfamily (MFS) profile" evidence="7">
    <location>
        <begin position="34"/>
        <end position="484"/>
    </location>
</feature>
<feature type="transmembrane region" description="Helical" evidence="6">
    <location>
        <begin position="219"/>
        <end position="245"/>
    </location>
</feature>
<dbReference type="GO" id="GO:0022857">
    <property type="term" value="F:transmembrane transporter activity"/>
    <property type="evidence" value="ECO:0007669"/>
    <property type="project" value="InterPro"/>
</dbReference>
<feature type="transmembrane region" description="Helical" evidence="6">
    <location>
        <begin position="336"/>
        <end position="354"/>
    </location>
</feature>
<dbReference type="Gene3D" id="1.20.1720.10">
    <property type="entry name" value="Multidrug resistance protein D"/>
    <property type="match status" value="1"/>
</dbReference>
<dbReference type="OrthoDB" id="10021397at2759"/>
<dbReference type="Proteomes" id="UP000193689">
    <property type="component" value="Unassembled WGS sequence"/>
</dbReference>
<dbReference type="FunFam" id="1.20.1250.20:FF:000196">
    <property type="entry name" value="MFS toxin efflux pump (AflT)"/>
    <property type="match status" value="1"/>
</dbReference>
<dbReference type="PANTHER" id="PTHR23501:SF49">
    <property type="entry name" value="MAJOR FACILITATOR SUPERFAMILY (MFS) PROFILE DOMAIN-CONTAINING PROTEIN"/>
    <property type="match status" value="1"/>
</dbReference>
<evidence type="ECO:0000256" key="1">
    <source>
        <dbReference type="ARBA" id="ARBA00004141"/>
    </source>
</evidence>
<dbReference type="CDD" id="cd17502">
    <property type="entry name" value="MFS_Azr1_MDR_like"/>
    <property type="match status" value="1"/>
</dbReference>
<gene>
    <name evidence="8" type="ORF">BCR38DRAFT_403300</name>
</gene>
<dbReference type="EMBL" id="MCFJ01000027">
    <property type="protein sequence ID" value="ORY55503.1"/>
    <property type="molecule type" value="Genomic_DNA"/>
</dbReference>
<keyword evidence="5 6" id="KW-0472">Membrane</keyword>
<feature type="transmembrane region" description="Helical" evidence="6">
    <location>
        <begin position="31"/>
        <end position="59"/>
    </location>
</feature>
<evidence type="ECO:0000256" key="6">
    <source>
        <dbReference type="SAM" id="Phobius"/>
    </source>
</evidence>
<dbReference type="Gene3D" id="1.20.1250.20">
    <property type="entry name" value="MFS general substrate transporter like domains"/>
    <property type="match status" value="1"/>
</dbReference>
<accession>A0A1Y2D8B6</accession>
<proteinExistence type="predicted"/>
<comment type="subcellular location">
    <subcellularLocation>
        <location evidence="1">Membrane</location>
        <topology evidence="1">Multi-pass membrane protein</topology>
    </subcellularLocation>
</comment>
<keyword evidence="4 6" id="KW-1133">Transmembrane helix</keyword>
<keyword evidence="3 6" id="KW-0812">Transmembrane</keyword>
<evidence type="ECO:0000256" key="3">
    <source>
        <dbReference type="ARBA" id="ARBA00022692"/>
    </source>
</evidence>